<protein>
    <recommendedName>
        <fullName evidence="2">Anti-sigma factor antagonist</fullName>
    </recommendedName>
</protein>
<evidence type="ECO:0000256" key="2">
    <source>
        <dbReference type="RuleBase" id="RU003749"/>
    </source>
</evidence>
<dbReference type="InterPro" id="IPR036513">
    <property type="entry name" value="STAS_dom_sf"/>
</dbReference>
<dbReference type="PANTHER" id="PTHR33495">
    <property type="entry name" value="ANTI-SIGMA FACTOR ANTAGONIST TM_1081-RELATED-RELATED"/>
    <property type="match status" value="1"/>
</dbReference>
<comment type="caution">
    <text evidence="4">The sequence shown here is derived from an EMBL/GenBank/DDBJ whole genome shotgun (WGS) entry which is preliminary data.</text>
</comment>
<evidence type="ECO:0000313" key="4">
    <source>
        <dbReference type="EMBL" id="MFC4591685.1"/>
    </source>
</evidence>
<dbReference type="SUPFAM" id="SSF52091">
    <property type="entry name" value="SpoIIaa-like"/>
    <property type="match status" value="1"/>
</dbReference>
<dbReference type="PANTHER" id="PTHR33495:SF2">
    <property type="entry name" value="ANTI-SIGMA FACTOR ANTAGONIST TM_1081-RELATED"/>
    <property type="match status" value="1"/>
</dbReference>
<sequence length="118" mass="12287">MRGLRLTTSHIDGITVLAVGGDLDAVTKPDLAARLAAHFTGPGASLILDLSGVTFLDSSGLGLIADYHARAREAGGMLAVAGADRARTRVLWLTGLADWLPVHDDVETARTAIATISR</sequence>
<dbReference type="Pfam" id="PF01740">
    <property type="entry name" value="STAS"/>
    <property type="match status" value="1"/>
</dbReference>
<dbReference type="EMBL" id="JBHSFN010000036">
    <property type="protein sequence ID" value="MFC4591685.1"/>
    <property type="molecule type" value="Genomic_DNA"/>
</dbReference>
<evidence type="ECO:0000256" key="1">
    <source>
        <dbReference type="ARBA" id="ARBA00009013"/>
    </source>
</evidence>
<feature type="domain" description="STAS" evidence="3">
    <location>
        <begin position="4"/>
        <end position="116"/>
    </location>
</feature>
<proteinExistence type="inferred from homology"/>
<dbReference type="RefSeq" id="WP_262845490.1">
    <property type="nucleotide sequence ID" value="NZ_JANZYP010000039.1"/>
</dbReference>
<dbReference type="Gene3D" id="3.30.750.24">
    <property type="entry name" value="STAS domain"/>
    <property type="match status" value="1"/>
</dbReference>
<name>A0ABV9ESH9_9ACTN</name>
<dbReference type="CDD" id="cd07043">
    <property type="entry name" value="STAS_anti-anti-sigma_factors"/>
    <property type="match status" value="1"/>
</dbReference>
<evidence type="ECO:0000313" key="5">
    <source>
        <dbReference type="Proteomes" id="UP001595891"/>
    </source>
</evidence>
<dbReference type="InterPro" id="IPR002645">
    <property type="entry name" value="STAS_dom"/>
</dbReference>
<keyword evidence="5" id="KW-1185">Reference proteome</keyword>
<dbReference type="PROSITE" id="PS50801">
    <property type="entry name" value="STAS"/>
    <property type="match status" value="1"/>
</dbReference>
<organism evidence="4 5">
    <name type="scientific">Sphaerisporangium corydalis</name>
    <dbReference type="NCBI Taxonomy" id="1441875"/>
    <lineage>
        <taxon>Bacteria</taxon>
        <taxon>Bacillati</taxon>
        <taxon>Actinomycetota</taxon>
        <taxon>Actinomycetes</taxon>
        <taxon>Streptosporangiales</taxon>
        <taxon>Streptosporangiaceae</taxon>
        <taxon>Sphaerisporangium</taxon>
    </lineage>
</organism>
<comment type="similarity">
    <text evidence="1 2">Belongs to the anti-sigma-factor antagonist family.</text>
</comment>
<reference evidence="5" key="1">
    <citation type="journal article" date="2019" name="Int. J. Syst. Evol. Microbiol.">
        <title>The Global Catalogue of Microorganisms (GCM) 10K type strain sequencing project: providing services to taxonomists for standard genome sequencing and annotation.</title>
        <authorList>
            <consortium name="The Broad Institute Genomics Platform"/>
            <consortium name="The Broad Institute Genome Sequencing Center for Infectious Disease"/>
            <person name="Wu L."/>
            <person name="Ma J."/>
        </authorList>
    </citation>
    <scope>NUCLEOTIDE SEQUENCE [LARGE SCALE GENOMIC DNA]</scope>
    <source>
        <strain evidence="5">CCUG 49560</strain>
    </source>
</reference>
<dbReference type="NCBIfam" id="TIGR00377">
    <property type="entry name" value="ant_ant_sig"/>
    <property type="match status" value="1"/>
</dbReference>
<gene>
    <name evidence="4" type="ORF">ACFO8L_36725</name>
</gene>
<dbReference type="InterPro" id="IPR003658">
    <property type="entry name" value="Anti-sigma_ant"/>
</dbReference>
<dbReference type="Proteomes" id="UP001595891">
    <property type="component" value="Unassembled WGS sequence"/>
</dbReference>
<accession>A0ABV9ESH9</accession>
<evidence type="ECO:0000259" key="3">
    <source>
        <dbReference type="PROSITE" id="PS50801"/>
    </source>
</evidence>